<evidence type="ECO:0000313" key="2">
    <source>
        <dbReference type="Proteomes" id="UP001348817"/>
    </source>
</evidence>
<dbReference type="SUPFAM" id="SSF54909">
    <property type="entry name" value="Dimeric alpha+beta barrel"/>
    <property type="match status" value="1"/>
</dbReference>
<sequence length="141" mass="16561">MWTVGICLSLLLSCANREKKKATNGPKTMEKYRKPGVIESLEFHMTPGEEDGFILADKKTWLPFLQTYPAFIRKEYWKDCKKQGVVRIVIYWESLSGWKSVTDVEQQKVYDNFHKLFPKENYELRSSTQYKYVGGYGETIK</sequence>
<dbReference type="AlphaFoldDB" id="A0AAU9DD14"/>
<dbReference type="EMBL" id="AP025314">
    <property type="protein sequence ID" value="BDD08755.1"/>
    <property type="molecule type" value="Genomic_DNA"/>
</dbReference>
<organism evidence="1 2">
    <name type="scientific">Fulvitalea axinellae</name>
    <dbReference type="NCBI Taxonomy" id="1182444"/>
    <lineage>
        <taxon>Bacteria</taxon>
        <taxon>Pseudomonadati</taxon>
        <taxon>Bacteroidota</taxon>
        <taxon>Cytophagia</taxon>
        <taxon>Cytophagales</taxon>
        <taxon>Persicobacteraceae</taxon>
        <taxon>Fulvitalea</taxon>
    </lineage>
</organism>
<dbReference type="KEGG" id="fax:FUAX_11870"/>
<dbReference type="NCBIfam" id="TIGR03792">
    <property type="entry name" value="TIGR03792 family protein"/>
    <property type="match status" value="1"/>
</dbReference>
<protein>
    <submittedName>
        <fullName evidence="1">Uncharacterized protein</fullName>
    </submittedName>
</protein>
<dbReference type="Proteomes" id="UP001348817">
    <property type="component" value="Chromosome"/>
</dbReference>
<keyword evidence="2" id="KW-1185">Reference proteome</keyword>
<name>A0AAU9DD14_9BACT</name>
<dbReference type="InterPro" id="IPR011008">
    <property type="entry name" value="Dimeric_a/b-barrel"/>
</dbReference>
<accession>A0AAU9DD14</accession>
<dbReference type="InterPro" id="IPR022512">
    <property type="entry name" value="CHP03792"/>
</dbReference>
<proteinExistence type="predicted"/>
<reference evidence="1 2" key="1">
    <citation type="submission" date="2021-12" db="EMBL/GenBank/DDBJ databases">
        <title>Genome sequencing of bacteria with rrn-lacking chromosome and rrn-plasmid.</title>
        <authorList>
            <person name="Anda M."/>
            <person name="Iwasaki W."/>
        </authorList>
    </citation>
    <scope>NUCLEOTIDE SEQUENCE [LARGE SCALE GENOMIC DNA]</scope>
    <source>
        <strain evidence="1 2">DSM 100852</strain>
    </source>
</reference>
<evidence type="ECO:0000313" key="1">
    <source>
        <dbReference type="EMBL" id="BDD08755.1"/>
    </source>
</evidence>
<gene>
    <name evidence="1" type="ORF">FUAX_11870</name>
</gene>